<evidence type="ECO:0000259" key="11">
    <source>
        <dbReference type="PROSITE" id="PS51161"/>
    </source>
</evidence>
<dbReference type="RefSeq" id="WP_214478326.1">
    <property type="nucleotide sequence ID" value="NZ_CP071709.1"/>
</dbReference>
<evidence type="ECO:0000256" key="1">
    <source>
        <dbReference type="ARBA" id="ARBA00010406"/>
    </source>
</evidence>
<dbReference type="CDD" id="cd01679">
    <property type="entry name" value="RNR_I"/>
    <property type="match status" value="1"/>
</dbReference>
<evidence type="ECO:0000256" key="4">
    <source>
        <dbReference type="ARBA" id="ARBA00022741"/>
    </source>
</evidence>
<dbReference type="EC" id="1.17.4.1" evidence="2 10"/>
<dbReference type="Proteomes" id="UP000679247">
    <property type="component" value="Chromosome"/>
</dbReference>
<comment type="catalytic activity">
    <reaction evidence="8 10">
        <text>a 2'-deoxyribonucleoside 5'-diphosphate + [thioredoxin]-disulfide + H2O = a ribonucleoside 5'-diphosphate + [thioredoxin]-dithiol</text>
        <dbReference type="Rhea" id="RHEA:23252"/>
        <dbReference type="Rhea" id="RHEA-COMP:10698"/>
        <dbReference type="Rhea" id="RHEA-COMP:10700"/>
        <dbReference type="ChEBI" id="CHEBI:15377"/>
        <dbReference type="ChEBI" id="CHEBI:29950"/>
        <dbReference type="ChEBI" id="CHEBI:50058"/>
        <dbReference type="ChEBI" id="CHEBI:57930"/>
        <dbReference type="ChEBI" id="CHEBI:73316"/>
        <dbReference type="EC" id="1.17.4.1"/>
    </reaction>
</comment>
<dbReference type="Pfam" id="PF03477">
    <property type="entry name" value="ATP-cone"/>
    <property type="match status" value="1"/>
</dbReference>
<evidence type="ECO:0000256" key="3">
    <source>
        <dbReference type="ARBA" id="ARBA00022533"/>
    </source>
</evidence>
<sequence>MTLITKNNGRRKLPFDEPRLLAFIQSATHRFPELDVAEYTEKVIRSIESRDEYKADQITQLLTNTALEFIDAENPNWTFVAAYIHLRSLYKQAARNRVYDAFSKYGDFYSLITTLTNEGVYEAKLLETYTKEEIRELGEVIDPERDKLFTYIGLKTLSDRYLAKDYDKNIFELPQERFLIIAMTLMQLEAKDKRLELVKEAYWAMSNLYMTVATPTLTNAGKVGGQLSSCFIATTDDSLQSIYDDNTDIANLSKNGGGIGVYLGKIRSKGSDIRGHKNASSGVLPWMKQLNNTAVSVDQVGTRQGAISVYLDVWHKDIYSFLDAKLNNGDERQRTHDIFTGVCIPDIFMEQVEKRGDWYLFDPHEVRKVMGYSLEDYFDEQDGAGSFRDKYEECVQENALSKVKVPAIEIMKRILRSQLETGTPFMFYRDEVNRKNANKHAGMIYCTNLCTEIVQNQSATKVIEEYTKDGKIIIEKEPGDFVVCNLSSINLARAVMDDILARLIPIQVRMLDNVIDINDLPVTQAQITNMKYRAIGLGTFGWHHLLALKRIRWESEEAVRFADTLYEDIAYLTIKASAKLAKEKGSYPAFEGSEWSTGEYFVNRGYLPENDGNAHAYSIRWAELSSEVIRTGIRNAYLLAVAPNASTALIAGSTPTIDPIFGKFYSEEKKDYRIPVTAPDLNTETTWYYKSAYFIDQKWSIRQNAARQRHIDQAVSFNIYVQQNVQAKELLDLHMTSWREKLKTSYYLRSTSSEIEDCDSCSS</sequence>
<dbReference type="InterPro" id="IPR005144">
    <property type="entry name" value="ATP-cone_dom"/>
</dbReference>
<protein>
    <recommendedName>
        <fullName evidence="2 10">Ribonucleoside-diphosphate reductase</fullName>
        <ecNumber evidence="2 10">1.17.4.1</ecNumber>
    </recommendedName>
</protein>
<evidence type="ECO:0000256" key="10">
    <source>
        <dbReference type="RuleBase" id="RU003410"/>
    </source>
</evidence>
<dbReference type="PRINTS" id="PR01183">
    <property type="entry name" value="RIBORDTASEM1"/>
</dbReference>
<keyword evidence="3" id="KW-0021">Allosteric enzyme</keyword>
<evidence type="ECO:0000256" key="8">
    <source>
        <dbReference type="ARBA" id="ARBA00047754"/>
    </source>
</evidence>
<feature type="domain" description="ATP-cone" evidence="11">
    <location>
        <begin position="2"/>
        <end position="95"/>
    </location>
</feature>
<reference evidence="12 13" key="1">
    <citation type="submission" date="2021-03" db="EMBL/GenBank/DDBJ databases">
        <title>The first data on the complete genome of the tetrodotoxin-producing bacterium.</title>
        <authorList>
            <person name="Melnikova D.I."/>
            <person name="Nijland R."/>
            <person name="Magarlamov T.Y."/>
        </authorList>
    </citation>
    <scope>NUCLEOTIDE SEQUENCE [LARGE SCALE GENOMIC DNA]</scope>
    <source>
        <strain evidence="12 13">1839</strain>
    </source>
</reference>
<dbReference type="InterPro" id="IPR000788">
    <property type="entry name" value="RNR_lg_C"/>
</dbReference>
<organism evidence="12 13">
    <name type="scientific">Cytobacillus gottheilii</name>
    <dbReference type="NCBI Taxonomy" id="859144"/>
    <lineage>
        <taxon>Bacteria</taxon>
        <taxon>Bacillati</taxon>
        <taxon>Bacillota</taxon>
        <taxon>Bacilli</taxon>
        <taxon>Bacillales</taxon>
        <taxon>Bacillaceae</taxon>
        <taxon>Cytobacillus</taxon>
    </lineage>
</organism>
<keyword evidence="5 9" id="KW-0067">ATP-binding</keyword>
<dbReference type="PANTHER" id="PTHR11573:SF6">
    <property type="entry name" value="RIBONUCLEOSIDE-DIPHOSPHATE REDUCTASE LARGE SUBUNIT"/>
    <property type="match status" value="1"/>
</dbReference>
<dbReference type="InterPro" id="IPR013346">
    <property type="entry name" value="NrdE_NrdA_C"/>
</dbReference>
<dbReference type="GO" id="GO:0004748">
    <property type="term" value="F:ribonucleoside-diphosphate reductase activity, thioredoxin disulfide as acceptor"/>
    <property type="evidence" value="ECO:0007669"/>
    <property type="project" value="UniProtKB-EC"/>
</dbReference>
<dbReference type="InterPro" id="IPR013509">
    <property type="entry name" value="RNR_lsu_N"/>
</dbReference>
<dbReference type="PANTHER" id="PTHR11573">
    <property type="entry name" value="RIBONUCLEOSIDE-DIPHOSPHATE REDUCTASE LARGE CHAIN"/>
    <property type="match status" value="1"/>
</dbReference>
<dbReference type="PROSITE" id="PS00089">
    <property type="entry name" value="RIBORED_LARGE"/>
    <property type="match status" value="1"/>
</dbReference>
<keyword evidence="7 10" id="KW-0215">Deoxyribonucleotide synthesis</keyword>
<dbReference type="Pfam" id="PF00317">
    <property type="entry name" value="Ribonuc_red_lgN"/>
    <property type="match status" value="1"/>
</dbReference>
<dbReference type="NCBIfam" id="TIGR02506">
    <property type="entry name" value="NrdE_NrdA"/>
    <property type="match status" value="1"/>
</dbReference>
<evidence type="ECO:0000256" key="9">
    <source>
        <dbReference type="PROSITE-ProRule" id="PRU00492"/>
    </source>
</evidence>
<keyword evidence="4 9" id="KW-0547">Nucleotide-binding</keyword>
<dbReference type="Gene3D" id="3.20.70.20">
    <property type="match status" value="1"/>
</dbReference>
<dbReference type="Pfam" id="PF02867">
    <property type="entry name" value="Ribonuc_red_lgC"/>
    <property type="match status" value="1"/>
</dbReference>
<dbReference type="NCBIfam" id="NF006665">
    <property type="entry name" value="PRK09209.1"/>
    <property type="match status" value="1"/>
</dbReference>
<comment type="similarity">
    <text evidence="1 10">Belongs to the ribonucleoside diphosphate reductase large chain family.</text>
</comment>
<evidence type="ECO:0000256" key="5">
    <source>
        <dbReference type="ARBA" id="ARBA00022840"/>
    </source>
</evidence>
<name>A0ABX8FG26_9BACI</name>
<gene>
    <name evidence="12" type="ORF">J1899_07945</name>
</gene>
<evidence type="ECO:0000313" key="13">
    <source>
        <dbReference type="Proteomes" id="UP000679247"/>
    </source>
</evidence>
<dbReference type="SUPFAM" id="SSF48168">
    <property type="entry name" value="R1 subunit of ribonucleotide reductase, N-terminal domain"/>
    <property type="match status" value="1"/>
</dbReference>
<evidence type="ECO:0000256" key="2">
    <source>
        <dbReference type="ARBA" id="ARBA00012274"/>
    </source>
</evidence>
<evidence type="ECO:0000256" key="6">
    <source>
        <dbReference type="ARBA" id="ARBA00023002"/>
    </source>
</evidence>
<keyword evidence="13" id="KW-1185">Reference proteome</keyword>
<dbReference type="SUPFAM" id="SSF51998">
    <property type="entry name" value="PFL-like glycyl radical enzymes"/>
    <property type="match status" value="1"/>
</dbReference>
<proteinExistence type="inferred from homology"/>
<evidence type="ECO:0000256" key="7">
    <source>
        <dbReference type="ARBA" id="ARBA00023116"/>
    </source>
</evidence>
<keyword evidence="6 10" id="KW-0560">Oxidoreductase</keyword>
<evidence type="ECO:0000313" key="12">
    <source>
        <dbReference type="EMBL" id="QVY62962.1"/>
    </source>
</evidence>
<dbReference type="EMBL" id="CP071709">
    <property type="protein sequence ID" value="QVY62962.1"/>
    <property type="molecule type" value="Genomic_DNA"/>
</dbReference>
<dbReference type="InterPro" id="IPR039718">
    <property type="entry name" value="Rrm1"/>
</dbReference>
<comment type="function">
    <text evidence="10">Provides the precursors necessary for DNA synthesis. Catalyzes the biosynthesis of deoxyribonucleotides from the corresponding ribonucleotides.</text>
</comment>
<accession>A0ABX8FG26</accession>
<dbReference type="PROSITE" id="PS51161">
    <property type="entry name" value="ATP_CONE"/>
    <property type="match status" value="1"/>
</dbReference>
<dbReference type="InterPro" id="IPR008926">
    <property type="entry name" value="RNR_R1-su_N"/>
</dbReference>